<keyword evidence="10" id="KW-0675">Receptor</keyword>
<keyword evidence="3" id="KW-1003">Cell membrane</keyword>
<reference evidence="16" key="1">
    <citation type="journal article" date="2019" name="bioRxiv">
        <title>The Genome of the Zebra Mussel, Dreissena polymorpha: A Resource for Invasive Species Research.</title>
        <authorList>
            <person name="McCartney M.A."/>
            <person name="Auch B."/>
            <person name="Kono T."/>
            <person name="Mallez S."/>
            <person name="Zhang Y."/>
            <person name="Obille A."/>
            <person name="Becker A."/>
            <person name="Abrahante J.E."/>
            <person name="Garbe J."/>
            <person name="Badalamenti J.P."/>
            <person name="Herman A."/>
            <person name="Mangelson H."/>
            <person name="Liachko I."/>
            <person name="Sullivan S."/>
            <person name="Sone E.D."/>
            <person name="Koren S."/>
            <person name="Silverstein K.A.T."/>
            <person name="Beckman K.B."/>
            <person name="Gohl D.M."/>
        </authorList>
    </citation>
    <scope>NUCLEOTIDE SEQUENCE</scope>
    <source>
        <strain evidence="16">Duluth1</strain>
        <tissue evidence="16">Whole animal</tissue>
    </source>
</reference>
<evidence type="ECO:0000256" key="5">
    <source>
        <dbReference type="ARBA" id="ARBA00022692"/>
    </source>
</evidence>
<evidence type="ECO:0000256" key="9">
    <source>
        <dbReference type="ARBA" id="ARBA00023157"/>
    </source>
</evidence>
<evidence type="ECO:0000256" key="13">
    <source>
        <dbReference type="ARBA" id="ARBA00029815"/>
    </source>
</evidence>
<keyword evidence="4" id="KW-0597">Phosphoprotein</keyword>
<protein>
    <recommendedName>
        <fullName evidence="2">Thromboxane A2 receptor</fullName>
    </recommendedName>
    <alternativeName>
        <fullName evidence="13">Prostanoid TP receptor</fullName>
    </alternativeName>
</protein>
<keyword evidence="8 14" id="KW-0472">Membrane</keyword>
<dbReference type="CDD" id="cd14981">
    <property type="entry name" value="7tmA_Prostanoid_R"/>
    <property type="match status" value="1"/>
</dbReference>
<evidence type="ECO:0000256" key="10">
    <source>
        <dbReference type="ARBA" id="ARBA00023170"/>
    </source>
</evidence>
<dbReference type="PANTHER" id="PTHR11866">
    <property type="entry name" value="G-PROTEIN COUPLED RECEPTOR FAMILY 1 MEMBER"/>
    <property type="match status" value="1"/>
</dbReference>
<comment type="caution">
    <text evidence="16">The sequence shown here is derived from an EMBL/GenBank/DDBJ whole genome shotgun (WGS) entry which is preliminary data.</text>
</comment>
<proteinExistence type="predicted"/>
<dbReference type="InterPro" id="IPR000276">
    <property type="entry name" value="GPCR_Rhodpsn"/>
</dbReference>
<sequence length="457" mass="51819">MFSMGVFGNVLALIVLYRSPGDQKRKLFYRLVAGLTITDLVGTTSLSPLVIATYVNDFKWIGGIHVCKYFGFMMVFSGVATSTIVCLMAIERLISIRHPYLYYARLRKKHATYFLLSAWTFAASVASLPLIGFGEIVLQYPYTWCFIDYYTDNNTDRGYNCLFAFLELLMITVTVTCNCIVLYTLLRTKMRGLSGRKNSFTDSRTFSGYSRRYAECQMAVLLIGITVVFSSCYFPLIIRIVLNQTKLLPVNMRTDLLIIRFASLNQILDPWVYILLRREVVSRLIFTIRKLVSPKHKDAQVRTFRRQDSAYSARDSNYTCCIFCFHCLCDPPLQRRDSTVSGNYGSDFMSGSMSPRLPTNKFAIGVIRTVMIPNTSNDSPAALAKRSHVIAGLKRQASVDLDIISNQPDNPCDPLMKPFDSSYSVADCILRYSDNIRSDKLLTNIAEDSVREDMGNL</sequence>
<feature type="domain" description="G-protein coupled receptors family 1 profile" evidence="15">
    <location>
        <begin position="8"/>
        <end position="273"/>
    </location>
</feature>
<dbReference type="Proteomes" id="UP000828390">
    <property type="component" value="Unassembled WGS sequence"/>
</dbReference>
<feature type="transmembrane region" description="Helical" evidence="14">
    <location>
        <begin position="162"/>
        <end position="186"/>
    </location>
</feature>
<dbReference type="GO" id="GO:0005886">
    <property type="term" value="C:plasma membrane"/>
    <property type="evidence" value="ECO:0007669"/>
    <property type="project" value="UniProtKB-SubCell"/>
</dbReference>
<dbReference type="Gene3D" id="1.20.1070.10">
    <property type="entry name" value="Rhodopsin 7-helix transmembrane proteins"/>
    <property type="match status" value="1"/>
</dbReference>
<feature type="transmembrane region" description="Helical" evidence="14">
    <location>
        <begin position="219"/>
        <end position="242"/>
    </location>
</feature>
<evidence type="ECO:0000313" key="17">
    <source>
        <dbReference type="Proteomes" id="UP000828390"/>
    </source>
</evidence>
<keyword evidence="11" id="KW-0325">Glycoprotein</keyword>
<dbReference type="PANTHER" id="PTHR11866:SF16">
    <property type="entry name" value="PROSTAGLANDIN E2 RECEPTOR EP4 SUBTYPE-LIKE PROTEIN"/>
    <property type="match status" value="1"/>
</dbReference>
<evidence type="ECO:0000256" key="3">
    <source>
        <dbReference type="ARBA" id="ARBA00022475"/>
    </source>
</evidence>
<dbReference type="EMBL" id="JAIWYP010000011">
    <property type="protein sequence ID" value="KAH3741921.1"/>
    <property type="molecule type" value="Genomic_DNA"/>
</dbReference>
<organism evidence="16 17">
    <name type="scientific">Dreissena polymorpha</name>
    <name type="common">Zebra mussel</name>
    <name type="synonym">Mytilus polymorpha</name>
    <dbReference type="NCBI Taxonomy" id="45954"/>
    <lineage>
        <taxon>Eukaryota</taxon>
        <taxon>Metazoa</taxon>
        <taxon>Spiralia</taxon>
        <taxon>Lophotrochozoa</taxon>
        <taxon>Mollusca</taxon>
        <taxon>Bivalvia</taxon>
        <taxon>Autobranchia</taxon>
        <taxon>Heteroconchia</taxon>
        <taxon>Euheterodonta</taxon>
        <taxon>Imparidentia</taxon>
        <taxon>Neoheterodontei</taxon>
        <taxon>Myida</taxon>
        <taxon>Dreissenoidea</taxon>
        <taxon>Dreissenidae</taxon>
        <taxon>Dreissena</taxon>
    </lineage>
</organism>
<comment type="subcellular location">
    <subcellularLocation>
        <location evidence="1">Cell membrane</location>
        <topology evidence="1">Multi-pass membrane protein</topology>
    </subcellularLocation>
</comment>
<keyword evidence="5 14" id="KW-0812">Transmembrane</keyword>
<dbReference type="GO" id="GO:0007204">
    <property type="term" value="P:positive regulation of cytosolic calcium ion concentration"/>
    <property type="evidence" value="ECO:0007669"/>
    <property type="project" value="TreeGrafter"/>
</dbReference>
<keyword evidence="17" id="KW-1185">Reference proteome</keyword>
<evidence type="ECO:0000313" key="16">
    <source>
        <dbReference type="EMBL" id="KAH3741921.1"/>
    </source>
</evidence>
<dbReference type="GO" id="GO:0007189">
    <property type="term" value="P:adenylate cyclase-activating G protein-coupled receptor signaling pathway"/>
    <property type="evidence" value="ECO:0007669"/>
    <property type="project" value="TreeGrafter"/>
</dbReference>
<dbReference type="InterPro" id="IPR017452">
    <property type="entry name" value="GPCR_Rhodpsn_7TM"/>
</dbReference>
<feature type="transmembrane region" description="Helical" evidence="14">
    <location>
        <begin position="27"/>
        <end position="49"/>
    </location>
</feature>
<evidence type="ECO:0000256" key="4">
    <source>
        <dbReference type="ARBA" id="ARBA00022553"/>
    </source>
</evidence>
<feature type="transmembrane region" description="Helical" evidence="14">
    <location>
        <begin position="111"/>
        <end position="142"/>
    </location>
</feature>
<evidence type="ECO:0000256" key="8">
    <source>
        <dbReference type="ARBA" id="ARBA00023136"/>
    </source>
</evidence>
<keyword evidence="12" id="KW-0807">Transducer</keyword>
<evidence type="ECO:0000259" key="15">
    <source>
        <dbReference type="PROSITE" id="PS50262"/>
    </source>
</evidence>
<feature type="transmembrane region" description="Helical" evidence="14">
    <location>
        <begin position="69"/>
        <end position="90"/>
    </location>
</feature>
<name>A0A9D4DCS1_DREPO</name>
<dbReference type="FunFam" id="1.20.1070.10:FF:000163">
    <property type="entry name" value="Thromboxane A2 receptor"/>
    <property type="match status" value="1"/>
</dbReference>
<evidence type="ECO:0000256" key="14">
    <source>
        <dbReference type="SAM" id="Phobius"/>
    </source>
</evidence>
<evidence type="ECO:0000256" key="12">
    <source>
        <dbReference type="ARBA" id="ARBA00023224"/>
    </source>
</evidence>
<evidence type="ECO:0000256" key="7">
    <source>
        <dbReference type="ARBA" id="ARBA00023040"/>
    </source>
</evidence>
<reference evidence="16" key="2">
    <citation type="submission" date="2020-11" db="EMBL/GenBank/DDBJ databases">
        <authorList>
            <person name="McCartney M.A."/>
            <person name="Auch B."/>
            <person name="Kono T."/>
            <person name="Mallez S."/>
            <person name="Becker A."/>
            <person name="Gohl D.M."/>
            <person name="Silverstein K.A.T."/>
            <person name="Koren S."/>
            <person name="Bechman K.B."/>
            <person name="Herman A."/>
            <person name="Abrahante J.E."/>
            <person name="Garbe J."/>
        </authorList>
    </citation>
    <scope>NUCLEOTIDE SEQUENCE</scope>
    <source>
        <strain evidence="16">Duluth1</strain>
        <tissue evidence="16">Whole animal</tissue>
    </source>
</reference>
<dbReference type="PROSITE" id="PS50262">
    <property type="entry name" value="G_PROTEIN_RECEP_F1_2"/>
    <property type="match status" value="1"/>
</dbReference>
<keyword evidence="9" id="KW-1015">Disulfide bond</keyword>
<dbReference type="PRINTS" id="PR01788">
    <property type="entry name" value="PROSTANOIDR"/>
</dbReference>
<dbReference type="GO" id="GO:0004960">
    <property type="term" value="F:thromboxane receptor activity"/>
    <property type="evidence" value="ECO:0007669"/>
    <property type="project" value="UniProtKB-ARBA"/>
</dbReference>
<evidence type="ECO:0000256" key="2">
    <source>
        <dbReference type="ARBA" id="ARBA00017628"/>
    </source>
</evidence>
<gene>
    <name evidence="16" type="ORF">DPMN_048651</name>
</gene>
<dbReference type="SUPFAM" id="SSF81321">
    <property type="entry name" value="Family A G protein-coupled receptor-like"/>
    <property type="match status" value="1"/>
</dbReference>
<evidence type="ECO:0000256" key="1">
    <source>
        <dbReference type="ARBA" id="ARBA00004651"/>
    </source>
</evidence>
<keyword evidence="7" id="KW-0297">G-protein coupled receptor</keyword>
<dbReference type="InterPro" id="IPR008365">
    <property type="entry name" value="Prostanoid_rcpt"/>
</dbReference>
<dbReference type="Pfam" id="PF00001">
    <property type="entry name" value="7tm_1"/>
    <property type="match status" value="1"/>
</dbReference>
<evidence type="ECO:0000256" key="11">
    <source>
        <dbReference type="ARBA" id="ARBA00023180"/>
    </source>
</evidence>
<evidence type="ECO:0000256" key="6">
    <source>
        <dbReference type="ARBA" id="ARBA00022989"/>
    </source>
</evidence>
<keyword evidence="6 14" id="KW-1133">Transmembrane helix</keyword>
<dbReference type="AlphaFoldDB" id="A0A9D4DCS1"/>
<accession>A0A9D4DCS1</accession>